<dbReference type="Proteomes" id="UP000001935">
    <property type="component" value="Chromosome"/>
</dbReference>
<gene>
    <name evidence="2" type="ordered locus">Adeh_2626</name>
</gene>
<dbReference type="KEGG" id="ade:Adeh_2626"/>
<proteinExistence type="predicted"/>
<feature type="transmembrane region" description="Helical" evidence="1">
    <location>
        <begin position="79"/>
        <end position="99"/>
    </location>
</feature>
<feature type="transmembrane region" description="Helical" evidence="1">
    <location>
        <begin position="53"/>
        <end position="72"/>
    </location>
</feature>
<organism evidence="2 3">
    <name type="scientific">Anaeromyxobacter dehalogenans (strain 2CP-C)</name>
    <dbReference type="NCBI Taxonomy" id="290397"/>
    <lineage>
        <taxon>Bacteria</taxon>
        <taxon>Pseudomonadati</taxon>
        <taxon>Myxococcota</taxon>
        <taxon>Myxococcia</taxon>
        <taxon>Myxococcales</taxon>
        <taxon>Cystobacterineae</taxon>
        <taxon>Anaeromyxobacteraceae</taxon>
        <taxon>Anaeromyxobacter</taxon>
    </lineage>
</organism>
<evidence type="ECO:0000313" key="2">
    <source>
        <dbReference type="EMBL" id="ABC82396.1"/>
    </source>
</evidence>
<feature type="transmembrane region" description="Helical" evidence="1">
    <location>
        <begin position="12"/>
        <end position="33"/>
    </location>
</feature>
<dbReference type="HOGENOM" id="CLU_1811765_0_0_7"/>
<keyword evidence="1" id="KW-0472">Membrane</keyword>
<sequence length="154" mass="16624">MLSHMDGGTAGARVREVGWLAATLTALLLALLLEHYVIHEQMILPWIAVSPEVPPWMLGAQVVPEIIVCFLFGWRLRGLGWIVIYGAAAAALRQSFYALLTRIGASGHPETLFGPPSEFARTAPLVAVMYFMAFGLASMGAREPGPLPGARSRP</sequence>
<keyword evidence="1" id="KW-0812">Transmembrane</keyword>
<dbReference type="EMBL" id="CP000251">
    <property type="protein sequence ID" value="ABC82396.1"/>
    <property type="molecule type" value="Genomic_DNA"/>
</dbReference>
<keyword evidence="1" id="KW-1133">Transmembrane helix</keyword>
<evidence type="ECO:0000313" key="3">
    <source>
        <dbReference type="Proteomes" id="UP000001935"/>
    </source>
</evidence>
<accession>Q2IL68</accession>
<name>Q2IL68_ANADE</name>
<feature type="transmembrane region" description="Helical" evidence="1">
    <location>
        <begin position="119"/>
        <end position="141"/>
    </location>
</feature>
<protein>
    <submittedName>
        <fullName evidence="2">Uncharacterized protein</fullName>
    </submittedName>
</protein>
<evidence type="ECO:0000256" key="1">
    <source>
        <dbReference type="SAM" id="Phobius"/>
    </source>
</evidence>
<dbReference type="AlphaFoldDB" id="Q2IL68"/>
<reference evidence="2 3" key="1">
    <citation type="submission" date="2006-01" db="EMBL/GenBank/DDBJ databases">
        <title>Complete sequence of Anaeromyxobacter dehalogenans 2CP-C.</title>
        <authorList>
            <consortium name="US DOE Joint Genome Institute"/>
            <person name="Copeland A."/>
            <person name="Lucas S."/>
            <person name="Lapidus A."/>
            <person name="Barry K."/>
            <person name="Detter J.C."/>
            <person name="Glavina T."/>
            <person name="Hammon N."/>
            <person name="Israni S."/>
            <person name="Pitluck S."/>
            <person name="Brettin T."/>
            <person name="Bruce D."/>
            <person name="Han C."/>
            <person name="Tapia R."/>
            <person name="Gilna P."/>
            <person name="Kiss H."/>
            <person name="Schmutz J."/>
            <person name="Larimer F."/>
            <person name="Land M."/>
            <person name="Kyrpides N."/>
            <person name="Anderson I."/>
            <person name="Sanford R.A."/>
            <person name="Ritalahti K.M."/>
            <person name="Thomas H.S."/>
            <person name="Kirby J.R."/>
            <person name="Zhulin I.B."/>
            <person name="Loeffler F.E."/>
            <person name="Richardson P."/>
        </authorList>
    </citation>
    <scope>NUCLEOTIDE SEQUENCE [LARGE SCALE GENOMIC DNA]</scope>
    <source>
        <strain evidence="2 3">2CP-C</strain>
    </source>
</reference>
<dbReference type="STRING" id="290397.Adeh_2626"/>
<dbReference type="DNASU" id="3890026"/>